<organism evidence="2 3">
    <name type="scientific">Arthrobotrys musiformis</name>
    <dbReference type="NCBI Taxonomy" id="47236"/>
    <lineage>
        <taxon>Eukaryota</taxon>
        <taxon>Fungi</taxon>
        <taxon>Dikarya</taxon>
        <taxon>Ascomycota</taxon>
        <taxon>Pezizomycotina</taxon>
        <taxon>Orbiliomycetes</taxon>
        <taxon>Orbiliales</taxon>
        <taxon>Orbiliaceae</taxon>
        <taxon>Arthrobotrys</taxon>
    </lineage>
</organism>
<gene>
    <name evidence="2" type="ORF">TWF481_007098</name>
</gene>
<feature type="coiled-coil region" evidence="1">
    <location>
        <begin position="174"/>
        <end position="201"/>
    </location>
</feature>
<reference evidence="2 3" key="1">
    <citation type="submission" date="2023-08" db="EMBL/GenBank/DDBJ databases">
        <authorList>
            <person name="Palmer J.M."/>
        </authorList>
    </citation>
    <scope>NUCLEOTIDE SEQUENCE [LARGE SCALE GENOMIC DNA]</scope>
    <source>
        <strain evidence="2 3">TWF481</strain>
    </source>
</reference>
<evidence type="ECO:0000256" key="1">
    <source>
        <dbReference type="SAM" id="Coils"/>
    </source>
</evidence>
<dbReference type="SUPFAM" id="SSF81301">
    <property type="entry name" value="Nucleotidyltransferase"/>
    <property type="match status" value="1"/>
</dbReference>
<comment type="caution">
    <text evidence="2">The sequence shown here is derived from an EMBL/GenBank/DDBJ whole genome shotgun (WGS) entry which is preliminary data.</text>
</comment>
<dbReference type="AlphaFoldDB" id="A0AAV9WBA5"/>
<dbReference type="InterPro" id="IPR043519">
    <property type="entry name" value="NT_sf"/>
</dbReference>
<evidence type="ECO:0000313" key="2">
    <source>
        <dbReference type="EMBL" id="KAK6505179.1"/>
    </source>
</evidence>
<sequence length="213" mass="23511">MASSKEIVEAATEVSTLLKNAGIAHAIIGGAACVLLGLPRNTNDVDILIEPLVSQHHKTICRKSSRFTISNNSKIVYRSSESGVLVPIETLEGGPGSFIRLPAVDSVPILTINQVHPSTLLCMKLSRWSWMSESTRAQSQAKAESDRHDIMFLLEWLAESQEKITFQGFEESSRERLLEGLRKLESKYERAEELLKIVLDEAPVGSNTTVEPP</sequence>
<proteinExistence type="predicted"/>
<keyword evidence="1" id="KW-0175">Coiled coil</keyword>
<name>A0AAV9WBA5_9PEZI</name>
<dbReference type="PROSITE" id="PS51257">
    <property type="entry name" value="PROKAR_LIPOPROTEIN"/>
    <property type="match status" value="1"/>
</dbReference>
<accession>A0AAV9WBA5</accession>
<dbReference type="Proteomes" id="UP001370758">
    <property type="component" value="Unassembled WGS sequence"/>
</dbReference>
<keyword evidence="3" id="KW-1185">Reference proteome</keyword>
<dbReference type="EMBL" id="JAVHJL010000004">
    <property type="protein sequence ID" value="KAK6505179.1"/>
    <property type="molecule type" value="Genomic_DNA"/>
</dbReference>
<evidence type="ECO:0000313" key="3">
    <source>
        <dbReference type="Proteomes" id="UP001370758"/>
    </source>
</evidence>
<protein>
    <submittedName>
        <fullName evidence="2">Uncharacterized protein</fullName>
    </submittedName>
</protein>
<dbReference type="Gene3D" id="3.30.460.40">
    <property type="match status" value="1"/>
</dbReference>